<dbReference type="Proteomes" id="UP000184731">
    <property type="component" value="Plasmid pnonnen1"/>
</dbReference>
<geneLocation type="plasmid" evidence="2">
    <name>pnonnen1</name>
</geneLocation>
<evidence type="ECO:0000313" key="2">
    <source>
        <dbReference type="Proteomes" id="UP000184731"/>
    </source>
</evidence>
<dbReference type="RefSeq" id="WP_148698893.1">
    <property type="nucleotide sequence ID" value="NZ_CP017835.1"/>
</dbReference>
<name>A0A1L4D4U7_9BACT</name>
<organism evidence="1 2">
    <name type="scientific">Silvanigrella aquatica</name>
    <dbReference type="NCBI Taxonomy" id="1915309"/>
    <lineage>
        <taxon>Bacteria</taxon>
        <taxon>Pseudomonadati</taxon>
        <taxon>Bdellovibrionota</taxon>
        <taxon>Oligoflexia</taxon>
        <taxon>Silvanigrellales</taxon>
        <taxon>Silvanigrellaceae</taxon>
        <taxon>Silvanigrella</taxon>
    </lineage>
</organism>
<keyword evidence="2" id="KW-1185">Reference proteome</keyword>
<proteinExistence type="predicted"/>
<dbReference type="EMBL" id="CP017835">
    <property type="protein sequence ID" value="APJ05231.1"/>
    <property type="molecule type" value="Genomic_DNA"/>
</dbReference>
<dbReference type="OrthoDB" id="5291961at2"/>
<dbReference type="KEGG" id="saqi:AXG55_14505"/>
<accession>A0A1L4D4U7</accession>
<gene>
    <name evidence="1" type="ORF">AXG55_14505</name>
</gene>
<keyword evidence="1" id="KW-0614">Plasmid</keyword>
<evidence type="ECO:0000313" key="1">
    <source>
        <dbReference type="EMBL" id="APJ05231.1"/>
    </source>
</evidence>
<dbReference type="AlphaFoldDB" id="A0A1L4D4U7"/>
<sequence>MNSEKEVSKIYSKIKLISNVDLQSEMSKSVDFKSLNMSGIQYFSVAFKLHDSPITKTFACDTGWFKFLNSDDFLSQYFLKEDKIWREVYRFACRCRKDNVGIQKTLLYSSFDYTSKFYNEILLRRKKYELKNGVMFLNNHKDFSTCLTFASNHRHFSELNFAVKQNQIMQNALWQVLNCIEDLSIVSEKNEIK</sequence>
<protein>
    <submittedName>
        <fullName evidence="1">Uncharacterized protein</fullName>
    </submittedName>
</protein>
<reference evidence="1 2" key="1">
    <citation type="submission" date="2016-10" db="EMBL/GenBank/DDBJ databases">
        <title>Silvanigrella aquatica sp. nov., isolated from a freshwater lake located in the Black Forest, Germany, description of Silvanigrellaceae fam. nov., Silvanigrellales ord. nov., reclassification of the order Bdellovibrionales in the class Oligoflexia, reclassification of the families Bacteriovoracaceae and Halobacteriovoraceae in the new order Bacteriovoracales ord. nov., and reclassification of the family Pseudobacteriovoracaceae in the order Oligoflexiales.</title>
        <authorList>
            <person name="Hahn M.W."/>
            <person name="Schmidt J."/>
            <person name="Koll U."/>
            <person name="Rohde M."/>
            <person name="Verbag S."/>
            <person name="Pitt A."/>
            <person name="Nakai R."/>
            <person name="Naganuma T."/>
            <person name="Lang E."/>
        </authorList>
    </citation>
    <scope>NUCLEOTIDE SEQUENCE [LARGE SCALE GENOMIC DNA]</scope>
    <source>
        <strain evidence="1 2">MWH-Nonnen-W8red</strain>
        <plasmid evidence="2">Plasmid pnonnen1</plasmid>
    </source>
</reference>